<protein>
    <submittedName>
        <fullName evidence="2">Uncharacterized protein</fullName>
    </submittedName>
</protein>
<keyword evidence="1" id="KW-0812">Transmembrane</keyword>
<keyword evidence="1" id="KW-0472">Membrane</keyword>
<evidence type="ECO:0000313" key="2">
    <source>
        <dbReference type="EMBL" id="CAE0315005.1"/>
    </source>
</evidence>
<feature type="transmembrane region" description="Helical" evidence="1">
    <location>
        <begin position="49"/>
        <end position="75"/>
    </location>
</feature>
<gene>
    <name evidence="2" type="ORF">FEHR0123_LOCUS9932</name>
</gene>
<keyword evidence="1" id="KW-1133">Transmembrane helix</keyword>
<evidence type="ECO:0000256" key="1">
    <source>
        <dbReference type="SAM" id="Phobius"/>
    </source>
</evidence>
<feature type="transmembrane region" description="Helical" evidence="1">
    <location>
        <begin position="95"/>
        <end position="115"/>
    </location>
</feature>
<proteinExistence type="predicted"/>
<dbReference type="AlphaFoldDB" id="A0A7S3I6C4"/>
<sequence length="121" mass="13648">MMLFITSVCTSIMYILKVIKVVRYHRSSAEVYEEKALPAVRKYKIWNSIFGLSHLACCTIFMTHAGRVCSGWMVGNLPIEERENLDRDVYLFARGGYFVVASVFGLCNLIGFLAVGKNAIN</sequence>
<dbReference type="EMBL" id="HBIE01032749">
    <property type="protein sequence ID" value="CAE0315005.1"/>
    <property type="molecule type" value="Transcribed_RNA"/>
</dbReference>
<reference evidence="2" key="1">
    <citation type="submission" date="2021-01" db="EMBL/GenBank/DDBJ databases">
        <authorList>
            <person name="Corre E."/>
            <person name="Pelletier E."/>
            <person name="Niang G."/>
            <person name="Scheremetjew M."/>
            <person name="Finn R."/>
            <person name="Kale V."/>
            <person name="Holt S."/>
            <person name="Cochrane G."/>
            <person name="Meng A."/>
            <person name="Brown T."/>
            <person name="Cohen L."/>
        </authorList>
    </citation>
    <scope>NUCLEOTIDE SEQUENCE</scope>
    <source>
        <strain evidence="2">Fehren 1</strain>
    </source>
</reference>
<name>A0A7S3I6C4_9SPIT</name>
<organism evidence="2">
    <name type="scientific">Favella ehrenbergii</name>
    <dbReference type="NCBI Taxonomy" id="182087"/>
    <lineage>
        <taxon>Eukaryota</taxon>
        <taxon>Sar</taxon>
        <taxon>Alveolata</taxon>
        <taxon>Ciliophora</taxon>
        <taxon>Intramacronucleata</taxon>
        <taxon>Spirotrichea</taxon>
        <taxon>Choreotrichia</taxon>
        <taxon>Tintinnida</taxon>
        <taxon>Xystonellidae</taxon>
        <taxon>Favella</taxon>
    </lineage>
</organism>
<accession>A0A7S3I6C4</accession>